<dbReference type="InterPro" id="IPR050509">
    <property type="entry name" value="CoA-transferase_III"/>
</dbReference>
<reference evidence="3" key="1">
    <citation type="journal article" date="2019" name="Int. J. Syst. Evol. Microbiol.">
        <title>The Global Catalogue of Microorganisms (GCM) 10K type strain sequencing project: providing services to taxonomists for standard genome sequencing and annotation.</title>
        <authorList>
            <consortium name="The Broad Institute Genomics Platform"/>
            <consortium name="The Broad Institute Genome Sequencing Center for Infectious Disease"/>
            <person name="Wu L."/>
            <person name="Ma J."/>
        </authorList>
    </citation>
    <scope>NUCLEOTIDE SEQUENCE [LARGE SCALE GENOMIC DNA]</scope>
    <source>
        <strain evidence="3">CECT 7649</strain>
    </source>
</reference>
<feature type="region of interest" description="Disordered" evidence="1">
    <location>
        <begin position="245"/>
        <end position="266"/>
    </location>
</feature>
<evidence type="ECO:0000256" key="1">
    <source>
        <dbReference type="SAM" id="MobiDB-lite"/>
    </source>
</evidence>
<dbReference type="Proteomes" id="UP001596496">
    <property type="component" value="Unassembled WGS sequence"/>
</dbReference>
<dbReference type="GO" id="GO:0016740">
    <property type="term" value="F:transferase activity"/>
    <property type="evidence" value="ECO:0007669"/>
    <property type="project" value="UniProtKB-KW"/>
</dbReference>
<dbReference type="InterPro" id="IPR023606">
    <property type="entry name" value="CoA-Trfase_III_dom_1_sf"/>
</dbReference>
<dbReference type="InterPro" id="IPR003673">
    <property type="entry name" value="CoA-Trfase_fam_III"/>
</dbReference>
<dbReference type="RefSeq" id="WP_380826823.1">
    <property type="nucleotide sequence ID" value="NZ_JBHTCG010000008.1"/>
</dbReference>
<dbReference type="PANTHER" id="PTHR48228">
    <property type="entry name" value="SUCCINYL-COA--D-CITRAMALATE COA-TRANSFERASE"/>
    <property type="match status" value="1"/>
</dbReference>
<keyword evidence="3" id="KW-1185">Reference proteome</keyword>
<name>A0ABW2P4C6_9ACTN</name>
<comment type="caution">
    <text evidence="2">The sequence shown here is derived from an EMBL/GenBank/DDBJ whole genome shotgun (WGS) entry which is preliminary data.</text>
</comment>
<dbReference type="Gene3D" id="3.40.50.10540">
    <property type="entry name" value="Crotonobetainyl-coa:carnitine coa-transferase, domain 1"/>
    <property type="match status" value="1"/>
</dbReference>
<dbReference type="EMBL" id="JBHTCG010000008">
    <property type="protein sequence ID" value="MFC7383347.1"/>
    <property type="molecule type" value="Genomic_DNA"/>
</dbReference>
<gene>
    <name evidence="2" type="ORF">ACFQSB_14090</name>
</gene>
<sequence>MEVREIIGGLAAEVEVDLPAVRVVGDDPILPSVFRVGAAAAACVGAVTGAVATYWSHNPGTVAGAASGEVAVDVREAAVAFRDERYFRIDGMTPELWAPLSGDYRTADGGWVRLHCNFDHHRDAVLHALELPRGADRAAVVAACAGRAALDVEDVVTRAGGCAAAMRSRAQWRSHPQGRAVEGLPLIGLSPLDRSPVIGSVRGIESAITDVVRGGDGGISGLTQGGSAVIGRAGGAEAAAIGSVERGRRAATGSSGSGGSGVTGPALGDGRAVTGLIKGEGSAVAGAVRRPGARPLAGVRVLDLTRVIAGPVATRTLAAYGAEVLRVGAAHLPEVPGLVISTALGKRSCEIDLRTAEGTAAFKDLVMGADVVVQSYRPGALARLGFGPRELAAIRSAGAAGTPRRPGVVCVDISAYGSRGPWSRRRGFDSLVQMVCGIAHEQGQGARPVPLPAQVLDHATGWLAALGAIAGLLRRQREGGSWHVELSLARTALWLDRLGRVDGMAVGEPEVGDLLEEMDSSFGTLTYVRAPGAIGDVRPSWTTPPPRRGEHLPAWR</sequence>
<dbReference type="Pfam" id="PF02515">
    <property type="entry name" value="CoA_transf_3"/>
    <property type="match status" value="1"/>
</dbReference>
<keyword evidence="2" id="KW-0808">Transferase</keyword>
<proteinExistence type="predicted"/>
<dbReference type="PANTHER" id="PTHR48228:SF4">
    <property type="entry name" value="BLR3030 PROTEIN"/>
    <property type="match status" value="1"/>
</dbReference>
<accession>A0ABW2P4C6</accession>
<organism evidence="2 3">
    <name type="scientific">Sphaerisporangium rhizosphaerae</name>
    <dbReference type="NCBI Taxonomy" id="2269375"/>
    <lineage>
        <taxon>Bacteria</taxon>
        <taxon>Bacillati</taxon>
        <taxon>Actinomycetota</taxon>
        <taxon>Actinomycetes</taxon>
        <taxon>Streptosporangiales</taxon>
        <taxon>Streptosporangiaceae</taxon>
        <taxon>Sphaerisporangium</taxon>
    </lineage>
</organism>
<dbReference type="SUPFAM" id="SSF89796">
    <property type="entry name" value="CoA-transferase family III (CaiB/BaiF)"/>
    <property type="match status" value="2"/>
</dbReference>
<evidence type="ECO:0000313" key="3">
    <source>
        <dbReference type="Proteomes" id="UP001596496"/>
    </source>
</evidence>
<evidence type="ECO:0000313" key="2">
    <source>
        <dbReference type="EMBL" id="MFC7383347.1"/>
    </source>
</evidence>
<protein>
    <submittedName>
        <fullName evidence="2">CoA transferase</fullName>
    </submittedName>
</protein>